<comment type="PTM">
    <text evidence="12">Carboxylation is probably crucial for Mg(2+) binding and, consequently, for the gamma-phosphate positioning of ATP.</text>
</comment>
<dbReference type="RefSeq" id="WP_126295902.1">
    <property type="nucleotide sequence ID" value="NZ_CP155468.1"/>
</dbReference>
<evidence type="ECO:0000256" key="8">
    <source>
        <dbReference type="ARBA" id="ARBA00022960"/>
    </source>
</evidence>
<evidence type="ECO:0000256" key="10">
    <source>
        <dbReference type="ARBA" id="ARBA00023306"/>
    </source>
</evidence>
<evidence type="ECO:0000256" key="12">
    <source>
        <dbReference type="HAMAP-Rule" id="MF_00208"/>
    </source>
</evidence>
<evidence type="ECO:0000256" key="1">
    <source>
        <dbReference type="ARBA" id="ARBA00004752"/>
    </source>
</evidence>
<dbReference type="GO" id="GO:0005737">
    <property type="term" value="C:cytoplasm"/>
    <property type="evidence" value="ECO:0007669"/>
    <property type="project" value="UniProtKB-SubCell"/>
</dbReference>
<dbReference type="Pfam" id="PF01225">
    <property type="entry name" value="Mur_ligase"/>
    <property type="match status" value="1"/>
</dbReference>
<sequence length="482" mass="54186">MELKHLLNALKAEIKPEIANLTIKGIADNSVDVSKDYLFVAIKGFKSNGHDFIDDAIKRGACVIVGEMDIVSLPIPYIKVANSRRALGIIASNFYHHPSKSKIMIGITGTNGKTTTSYILKHILESNGHTCSLIGTIQNIVNGEVYDSKNTTPSSLVLQKLLFESKDEIVIMEVSSHGLSQFRIEGITFDYCLFTNLDQEHLDYHKTMEEYFQTKLSLFSYLKKNGQAIVNTDNVWGKKLAEKLKDKNIYVHSLGQSEDNKFQILDLDFENSVVQLTEDNESVQLSSPIIGLHNIYNTAMAYITAKLIGIENDNILNSIKLFQGVKGRFEILKLHNGATVVVDYAHTADAVFHCLTTSKKYGAKKITHIFGFRGDRDESKRQRILAVSSEFSDEFILTLDDLNSVPINEMIESLYKLNNHYANNKGIVMPDRTSAIKWAIENSEQDDWILITGKGHEIYKQNFSIPTTSDTETVLYIDNGEK</sequence>
<feature type="binding site" evidence="12">
    <location>
        <position position="150"/>
    </location>
    <ligand>
        <name>UDP-N-acetyl-alpha-D-muramoyl-L-alanyl-D-glutamate</name>
        <dbReference type="ChEBI" id="CHEBI:83900"/>
    </ligand>
</feature>
<comment type="function">
    <text evidence="12">Catalyzes the addition of an amino acid to the nucleotide precursor UDP-N-acetylmuramoyl-L-alanyl-D-glutamate (UMAG) in the biosynthesis of bacterial cell-wall peptidoglycan.</text>
</comment>
<accession>A0A431UFW3</accession>
<feature type="binding site" evidence="12">
    <location>
        <begin position="151"/>
        <end position="152"/>
    </location>
    <ligand>
        <name>UDP-N-acetyl-alpha-D-muramoyl-L-alanyl-D-glutamate</name>
        <dbReference type="ChEBI" id="CHEBI:83900"/>
    </ligand>
</feature>
<dbReference type="Gene3D" id="3.40.1390.10">
    <property type="entry name" value="MurE/MurF, N-terminal domain"/>
    <property type="match status" value="1"/>
</dbReference>
<evidence type="ECO:0000256" key="2">
    <source>
        <dbReference type="ARBA" id="ARBA00005898"/>
    </source>
</evidence>
<protein>
    <recommendedName>
        <fullName evidence="12">UDP-N-acetylmuramyl-tripeptide synthetase</fullName>
        <ecNumber evidence="12">6.3.2.-</ecNumber>
    </recommendedName>
    <alternativeName>
        <fullName evidence="12">UDP-MurNAc-tripeptide synthetase</fullName>
    </alternativeName>
</protein>
<comment type="similarity">
    <text evidence="2 12">Belongs to the MurCDEF family. MurE subfamily.</text>
</comment>
<keyword evidence="6 12" id="KW-0547">Nucleotide-binding</keyword>
<dbReference type="Pfam" id="PF02875">
    <property type="entry name" value="Mur_ligase_C"/>
    <property type="match status" value="1"/>
</dbReference>
<keyword evidence="12" id="KW-0460">Magnesium</keyword>
<feature type="domain" description="Mur ligase central" evidence="16">
    <location>
        <begin position="107"/>
        <end position="304"/>
    </location>
</feature>
<gene>
    <name evidence="12" type="primary">murE</name>
    <name evidence="17" type="ORF">EKG35_17830</name>
</gene>
<dbReference type="OrthoDB" id="9800958at2"/>
<dbReference type="GO" id="GO:0009252">
    <property type="term" value="P:peptidoglycan biosynthetic process"/>
    <property type="evidence" value="ECO:0007669"/>
    <property type="project" value="UniProtKB-UniRule"/>
</dbReference>
<keyword evidence="7 12" id="KW-0067">ATP-binding</keyword>
<comment type="subcellular location">
    <subcellularLocation>
        <location evidence="12 13">Cytoplasm</location>
    </subcellularLocation>
</comment>
<dbReference type="AlphaFoldDB" id="A0A431UFW3"/>
<keyword evidence="18" id="KW-1185">Reference proteome</keyword>
<dbReference type="InterPro" id="IPR004101">
    <property type="entry name" value="Mur_ligase_C"/>
</dbReference>
<dbReference type="InterPro" id="IPR036565">
    <property type="entry name" value="Mur-like_cat_sf"/>
</dbReference>
<keyword evidence="3 12" id="KW-0963">Cytoplasm</keyword>
<evidence type="ECO:0000256" key="7">
    <source>
        <dbReference type="ARBA" id="ARBA00022840"/>
    </source>
</evidence>
<evidence type="ECO:0000256" key="11">
    <source>
        <dbReference type="ARBA" id="ARBA00023316"/>
    </source>
</evidence>
<dbReference type="GO" id="GO:0071555">
    <property type="term" value="P:cell wall organization"/>
    <property type="evidence" value="ECO:0007669"/>
    <property type="project" value="UniProtKB-KW"/>
</dbReference>
<dbReference type="GO" id="GO:0051301">
    <property type="term" value="P:cell division"/>
    <property type="evidence" value="ECO:0007669"/>
    <property type="project" value="UniProtKB-KW"/>
</dbReference>
<evidence type="ECO:0000259" key="14">
    <source>
        <dbReference type="Pfam" id="PF01225"/>
    </source>
</evidence>
<feature type="binding site" evidence="12">
    <location>
        <position position="181"/>
    </location>
    <ligand>
        <name>UDP-N-acetyl-alpha-D-muramoyl-L-alanyl-D-glutamate</name>
        <dbReference type="ChEBI" id="CHEBI:83900"/>
    </ligand>
</feature>
<evidence type="ECO:0000256" key="6">
    <source>
        <dbReference type="ARBA" id="ARBA00022741"/>
    </source>
</evidence>
<evidence type="ECO:0000256" key="4">
    <source>
        <dbReference type="ARBA" id="ARBA00022598"/>
    </source>
</evidence>
<dbReference type="EC" id="6.3.2.-" evidence="12"/>
<dbReference type="InterPro" id="IPR005761">
    <property type="entry name" value="UDP-N-AcMur-Glu-dNH2Pim_ligase"/>
</dbReference>
<feature type="modified residue" description="N6-carboxylysine" evidence="12">
    <location>
        <position position="215"/>
    </location>
</feature>
<keyword evidence="9 12" id="KW-0573">Peptidoglycan synthesis</keyword>
<keyword evidence="11 12" id="KW-0961">Cell wall biogenesis/degradation</keyword>
<dbReference type="NCBIfam" id="TIGR01085">
    <property type="entry name" value="murE"/>
    <property type="match status" value="1"/>
</dbReference>
<dbReference type="SUPFAM" id="SSF63418">
    <property type="entry name" value="MurE/MurF N-terminal domain"/>
    <property type="match status" value="1"/>
</dbReference>
<dbReference type="GO" id="GO:0004326">
    <property type="term" value="F:tetrahydrofolylpolyglutamate synthase activity"/>
    <property type="evidence" value="ECO:0007669"/>
    <property type="project" value="InterPro"/>
</dbReference>
<keyword evidence="8 12" id="KW-0133">Cell shape</keyword>
<dbReference type="EMBL" id="RXNR01000078">
    <property type="protein sequence ID" value="RTQ88449.1"/>
    <property type="molecule type" value="Genomic_DNA"/>
</dbReference>
<dbReference type="Gene3D" id="3.90.190.20">
    <property type="entry name" value="Mur ligase, C-terminal domain"/>
    <property type="match status" value="1"/>
</dbReference>
<keyword evidence="10 12" id="KW-0131">Cell cycle</keyword>
<dbReference type="PANTHER" id="PTHR23135:SF4">
    <property type="entry name" value="UDP-N-ACETYLMURAMOYL-L-ALANYL-D-GLUTAMATE--2,6-DIAMINOPIMELATE LIGASE MURE HOMOLOG, CHLOROPLASTIC"/>
    <property type="match status" value="1"/>
</dbReference>
<evidence type="ECO:0000259" key="15">
    <source>
        <dbReference type="Pfam" id="PF02875"/>
    </source>
</evidence>
<feature type="binding site" evidence="12">
    <location>
        <begin position="109"/>
        <end position="115"/>
    </location>
    <ligand>
        <name>ATP</name>
        <dbReference type="ChEBI" id="CHEBI:30616"/>
    </ligand>
</feature>
<name>A0A431UFW3_9BACI</name>
<feature type="domain" description="Mur ligase N-terminal catalytic" evidence="14">
    <location>
        <begin position="23"/>
        <end position="95"/>
    </location>
</feature>
<reference evidence="17 18" key="1">
    <citation type="submission" date="2018-12" db="EMBL/GenBank/DDBJ databases">
        <authorList>
            <person name="Yu L."/>
        </authorList>
    </citation>
    <scope>NUCLEOTIDE SEQUENCE [LARGE SCALE GENOMIC DNA]</scope>
    <source>
        <strain evidence="17 18">S5H2222</strain>
    </source>
</reference>
<dbReference type="NCBIfam" id="NF001126">
    <property type="entry name" value="PRK00139.1-4"/>
    <property type="match status" value="1"/>
</dbReference>
<dbReference type="InterPro" id="IPR035911">
    <property type="entry name" value="MurE/MurF_N"/>
</dbReference>
<keyword evidence="5 12" id="KW-0132">Cell division</keyword>
<evidence type="ECO:0000256" key="5">
    <source>
        <dbReference type="ARBA" id="ARBA00022618"/>
    </source>
</evidence>
<keyword evidence="4 12" id="KW-0436">Ligase</keyword>
<dbReference type="Gene3D" id="3.40.1190.10">
    <property type="entry name" value="Mur-like, catalytic domain"/>
    <property type="match status" value="1"/>
</dbReference>
<dbReference type="InterPro" id="IPR018109">
    <property type="entry name" value="Folylpolyglutamate_synth_CS"/>
</dbReference>
<dbReference type="PANTHER" id="PTHR23135">
    <property type="entry name" value="MUR LIGASE FAMILY MEMBER"/>
    <property type="match status" value="1"/>
</dbReference>
<comment type="cofactor">
    <cofactor evidence="12">
        <name>Mg(2+)</name>
        <dbReference type="ChEBI" id="CHEBI:18420"/>
    </cofactor>
</comment>
<proteinExistence type="inferred from homology"/>
<dbReference type="InterPro" id="IPR013221">
    <property type="entry name" value="Mur_ligase_cen"/>
</dbReference>
<dbReference type="Pfam" id="PF08245">
    <property type="entry name" value="Mur_ligase_M"/>
    <property type="match status" value="1"/>
</dbReference>
<dbReference type="PROSITE" id="PS01011">
    <property type="entry name" value="FOLYLPOLYGLU_SYNT_1"/>
    <property type="match status" value="1"/>
</dbReference>
<evidence type="ECO:0000256" key="13">
    <source>
        <dbReference type="RuleBase" id="RU004135"/>
    </source>
</evidence>
<dbReference type="InterPro" id="IPR036615">
    <property type="entry name" value="Mur_ligase_C_dom_sf"/>
</dbReference>
<feature type="binding site" evidence="12">
    <location>
        <position position="30"/>
    </location>
    <ligand>
        <name>UDP-N-acetyl-alpha-D-muramoyl-L-alanyl-D-glutamate</name>
        <dbReference type="ChEBI" id="CHEBI:83900"/>
    </ligand>
</feature>
<evidence type="ECO:0000259" key="16">
    <source>
        <dbReference type="Pfam" id="PF08245"/>
    </source>
</evidence>
<comment type="caution">
    <text evidence="17">The sequence shown here is derived from an EMBL/GenBank/DDBJ whole genome shotgun (WGS) entry which is preliminary data.</text>
</comment>
<evidence type="ECO:0000313" key="18">
    <source>
        <dbReference type="Proteomes" id="UP000276349"/>
    </source>
</evidence>
<dbReference type="SUPFAM" id="SSF53623">
    <property type="entry name" value="MurD-like peptide ligases, catalytic domain"/>
    <property type="match status" value="1"/>
</dbReference>
<dbReference type="SUPFAM" id="SSF53244">
    <property type="entry name" value="MurD-like peptide ligases, peptide-binding domain"/>
    <property type="match status" value="1"/>
</dbReference>
<evidence type="ECO:0000256" key="9">
    <source>
        <dbReference type="ARBA" id="ARBA00022984"/>
    </source>
</evidence>
<dbReference type="HAMAP" id="MF_00208">
    <property type="entry name" value="MurE"/>
    <property type="match status" value="1"/>
</dbReference>
<dbReference type="GO" id="GO:0005524">
    <property type="term" value="F:ATP binding"/>
    <property type="evidence" value="ECO:0007669"/>
    <property type="project" value="UniProtKB-UniRule"/>
</dbReference>
<evidence type="ECO:0000256" key="3">
    <source>
        <dbReference type="ARBA" id="ARBA00022490"/>
    </source>
</evidence>
<comment type="pathway">
    <text evidence="1 12 13">Cell wall biogenesis; peptidoglycan biosynthesis.</text>
</comment>
<dbReference type="GO" id="GO:0000287">
    <property type="term" value="F:magnesium ion binding"/>
    <property type="evidence" value="ECO:0007669"/>
    <property type="project" value="UniProtKB-UniRule"/>
</dbReference>
<feature type="binding site" evidence="12">
    <location>
        <position position="183"/>
    </location>
    <ligand>
        <name>UDP-N-acetyl-alpha-D-muramoyl-L-alanyl-D-glutamate</name>
        <dbReference type="ChEBI" id="CHEBI:83900"/>
    </ligand>
</feature>
<comment type="caution">
    <text evidence="12">Lacks conserved residue(s) required for the propagation of feature annotation.</text>
</comment>
<organism evidence="17 18">
    <name type="scientific">Lysinibacillus telephonicus</name>
    <dbReference type="NCBI Taxonomy" id="1714840"/>
    <lineage>
        <taxon>Bacteria</taxon>
        <taxon>Bacillati</taxon>
        <taxon>Bacillota</taxon>
        <taxon>Bacilli</taxon>
        <taxon>Bacillales</taxon>
        <taxon>Bacillaceae</taxon>
        <taxon>Lysinibacillus</taxon>
    </lineage>
</organism>
<evidence type="ECO:0000313" key="17">
    <source>
        <dbReference type="EMBL" id="RTQ88449.1"/>
    </source>
</evidence>
<feature type="domain" description="Mur ligase C-terminal" evidence="15">
    <location>
        <begin position="327"/>
        <end position="455"/>
    </location>
</feature>
<dbReference type="Proteomes" id="UP000276349">
    <property type="component" value="Unassembled WGS sequence"/>
</dbReference>
<dbReference type="UniPathway" id="UPA00219"/>
<dbReference type="GO" id="GO:0008360">
    <property type="term" value="P:regulation of cell shape"/>
    <property type="evidence" value="ECO:0007669"/>
    <property type="project" value="UniProtKB-KW"/>
</dbReference>
<dbReference type="InterPro" id="IPR000713">
    <property type="entry name" value="Mur_ligase_N"/>
</dbReference>
<feature type="binding site" evidence="12">
    <location>
        <position position="175"/>
    </location>
    <ligand>
        <name>UDP-N-acetyl-alpha-D-muramoyl-L-alanyl-D-glutamate</name>
        <dbReference type="ChEBI" id="CHEBI:83900"/>
    </ligand>
</feature>